<proteinExistence type="predicted"/>
<protein>
    <submittedName>
        <fullName evidence="1">Uncharacterized protein</fullName>
    </submittedName>
</protein>
<evidence type="ECO:0000313" key="1">
    <source>
        <dbReference type="EMBL" id="BBY95973.1"/>
    </source>
</evidence>
<keyword evidence="2" id="KW-1185">Reference proteome</keyword>
<dbReference type="KEGG" id="mgau:MGALJ_56420"/>
<reference evidence="1 2" key="1">
    <citation type="journal article" date="2019" name="Emerg. Microbes Infect.">
        <title>Comprehensive subspecies identification of 175 nontuberculous mycobacteria species based on 7547 genomic profiles.</title>
        <authorList>
            <person name="Matsumoto Y."/>
            <person name="Kinjo T."/>
            <person name="Motooka D."/>
            <person name="Nabeya D."/>
            <person name="Jung N."/>
            <person name="Uechi K."/>
            <person name="Horii T."/>
            <person name="Iida T."/>
            <person name="Fujita J."/>
            <person name="Nakamura S."/>
        </authorList>
    </citation>
    <scope>NUCLEOTIDE SEQUENCE [LARGE SCALE GENOMIC DNA]</scope>
    <source>
        <strain evidence="1 2">JCM 6399</strain>
    </source>
</reference>
<accession>A0A9W4BFE3</accession>
<evidence type="ECO:0000313" key="2">
    <source>
        <dbReference type="Proteomes" id="UP000465785"/>
    </source>
</evidence>
<sequence length="81" mass="9037">MALIDAALRERSEPRSGIAGSPLSTLGVQHQMMTFVNVTIVQWQGWPEFDPLDGVGGQVFTRGIEHTFENRVKLVMQEVLL</sequence>
<dbReference type="EMBL" id="AP022601">
    <property type="protein sequence ID" value="BBY95973.1"/>
    <property type="molecule type" value="Genomic_DNA"/>
</dbReference>
<gene>
    <name evidence="1" type="ORF">MGALJ_56420</name>
</gene>
<organism evidence="1 2">
    <name type="scientific">Mycobacterium gallinarum</name>
    <dbReference type="NCBI Taxonomy" id="39689"/>
    <lineage>
        <taxon>Bacteria</taxon>
        <taxon>Bacillati</taxon>
        <taxon>Actinomycetota</taxon>
        <taxon>Actinomycetes</taxon>
        <taxon>Mycobacteriales</taxon>
        <taxon>Mycobacteriaceae</taxon>
        <taxon>Mycobacterium</taxon>
    </lineage>
</organism>
<dbReference type="AlphaFoldDB" id="A0A9W4BFE3"/>
<dbReference type="RefSeq" id="WP_163724434.1">
    <property type="nucleotide sequence ID" value="NZ_AP022601.1"/>
</dbReference>
<name>A0A9W4BFE3_9MYCO</name>
<dbReference type="Proteomes" id="UP000465785">
    <property type="component" value="Chromosome"/>
</dbReference>